<accession>A0A1L3MVS7</accession>
<protein>
    <recommendedName>
        <fullName evidence="3">Cell wall hydrolase SleB domain-containing protein</fullName>
    </recommendedName>
</protein>
<dbReference type="KEGG" id="bwh:A9C19_17860"/>
<organism evidence="1 2">
    <name type="scientific">Bacillus weihaiensis</name>
    <dbReference type="NCBI Taxonomy" id="1547283"/>
    <lineage>
        <taxon>Bacteria</taxon>
        <taxon>Bacillati</taxon>
        <taxon>Bacillota</taxon>
        <taxon>Bacilli</taxon>
        <taxon>Bacillales</taxon>
        <taxon>Bacillaceae</taxon>
        <taxon>Bacillus</taxon>
    </lineage>
</organism>
<evidence type="ECO:0000313" key="1">
    <source>
        <dbReference type="EMBL" id="APH06446.1"/>
    </source>
</evidence>
<evidence type="ECO:0008006" key="3">
    <source>
        <dbReference type="Google" id="ProtNLM"/>
    </source>
</evidence>
<name>A0A1L3MVS7_9BACI</name>
<sequence>MLEFGSTNVRNVVLKQPGGFVGMTTSLARCPQNSTQWNNSYTAASSPSSVTKSVGRSLWFNTNSVFASRDGYDSSGNLTYTFPGQSPKRVVERVVIGNHTFFRVSGY</sequence>
<dbReference type="EMBL" id="CP016020">
    <property type="protein sequence ID" value="APH06446.1"/>
    <property type="molecule type" value="Genomic_DNA"/>
</dbReference>
<dbReference type="AlphaFoldDB" id="A0A1L3MVS7"/>
<proteinExistence type="predicted"/>
<dbReference type="Proteomes" id="UP000181936">
    <property type="component" value="Chromosome"/>
</dbReference>
<gene>
    <name evidence="1" type="ORF">A9C19_17860</name>
</gene>
<keyword evidence="2" id="KW-1185">Reference proteome</keyword>
<reference evidence="1 2" key="1">
    <citation type="journal article" date="2016" name="Sci. Rep.">
        <title>Complete genome sequence and transcriptomic analysis of a novel marine strain Bacillus weihaiensis reveals the mechanism of brown algae degradation.</title>
        <authorList>
            <person name="Zhu Y."/>
            <person name="Chen P."/>
            <person name="Bao Y."/>
            <person name="Men Y."/>
            <person name="Zeng Y."/>
            <person name="Yang J."/>
            <person name="Sun J."/>
            <person name="Sun Y."/>
        </authorList>
    </citation>
    <scope>NUCLEOTIDE SEQUENCE [LARGE SCALE GENOMIC DNA]</scope>
    <source>
        <strain evidence="1 2">Alg07</strain>
    </source>
</reference>
<evidence type="ECO:0000313" key="2">
    <source>
        <dbReference type="Proteomes" id="UP000181936"/>
    </source>
</evidence>